<dbReference type="EMBL" id="JAAGNN010000008">
    <property type="protein sequence ID" value="KAF4085557.1"/>
    <property type="molecule type" value="Genomic_DNA"/>
</dbReference>
<accession>A0A7J6ATS8</accession>
<comment type="caution">
    <text evidence="1">The sequence shown here is derived from an EMBL/GenBank/DDBJ whole genome shotgun (WGS) entry which is preliminary data.</text>
</comment>
<proteinExistence type="predicted"/>
<keyword evidence="2" id="KW-1185">Reference proteome</keyword>
<evidence type="ECO:0000313" key="1">
    <source>
        <dbReference type="EMBL" id="KAF4085557.1"/>
    </source>
</evidence>
<name>A0A7J6ATS8_AMEME</name>
<organism evidence="1 2">
    <name type="scientific">Ameiurus melas</name>
    <name type="common">Black bullhead</name>
    <name type="synonym">Silurus melas</name>
    <dbReference type="NCBI Taxonomy" id="219545"/>
    <lineage>
        <taxon>Eukaryota</taxon>
        <taxon>Metazoa</taxon>
        <taxon>Chordata</taxon>
        <taxon>Craniata</taxon>
        <taxon>Vertebrata</taxon>
        <taxon>Euteleostomi</taxon>
        <taxon>Actinopterygii</taxon>
        <taxon>Neopterygii</taxon>
        <taxon>Teleostei</taxon>
        <taxon>Ostariophysi</taxon>
        <taxon>Siluriformes</taxon>
        <taxon>Ictaluridae</taxon>
        <taxon>Ameiurus</taxon>
    </lineage>
</organism>
<protein>
    <submittedName>
        <fullName evidence="1">Uncharacterized protein</fullName>
    </submittedName>
</protein>
<evidence type="ECO:0000313" key="2">
    <source>
        <dbReference type="Proteomes" id="UP000593565"/>
    </source>
</evidence>
<reference evidence="1 2" key="1">
    <citation type="submission" date="2020-02" db="EMBL/GenBank/DDBJ databases">
        <title>A chromosome-scale genome assembly of the black bullhead catfish (Ameiurus melas).</title>
        <authorList>
            <person name="Wen M."/>
            <person name="Zham M."/>
            <person name="Cabau C."/>
            <person name="Klopp C."/>
            <person name="Donnadieu C."/>
            <person name="Roques C."/>
            <person name="Bouchez O."/>
            <person name="Lampietro C."/>
            <person name="Jouanno E."/>
            <person name="Herpin A."/>
            <person name="Louis A."/>
            <person name="Berthelot C."/>
            <person name="Parey E."/>
            <person name="Roest-Crollius H."/>
            <person name="Braasch I."/>
            <person name="Postlethwait J."/>
            <person name="Robinson-Rechavi M."/>
            <person name="Echchiki A."/>
            <person name="Begum T."/>
            <person name="Montfort J."/>
            <person name="Schartl M."/>
            <person name="Bobe J."/>
            <person name="Guiguen Y."/>
        </authorList>
    </citation>
    <scope>NUCLEOTIDE SEQUENCE [LARGE SCALE GENOMIC DNA]</scope>
    <source>
        <strain evidence="1">M_S1</strain>
        <tissue evidence="1">Blood</tissue>
    </source>
</reference>
<sequence>MLSQKSVEIILIMCIHFSVYKSDDYCSWQQVSAETSASLTLSRGLNRIKGDFLFFVIDADISSSVVRPLRNRKKARQT</sequence>
<gene>
    <name evidence="1" type="ORF">AMELA_G00096500</name>
</gene>
<dbReference type="Proteomes" id="UP000593565">
    <property type="component" value="Unassembled WGS sequence"/>
</dbReference>
<dbReference type="AlphaFoldDB" id="A0A7J6ATS8"/>